<dbReference type="InterPro" id="IPR016084">
    <property type="entry name" value="Haem_Oase-like_multi-hlx"/>
</dbReference>
<dbReference type="PANTHER" id="PTHR10720">
    <property type="entry name" value="HEME OXYGENASE"/>
    <property type="match status" value="1"/>
</dbReference>
<dbReference type="Gene3D" id="1.20.910.10">
    <property type="entry name" value="Heme oxygenase-like"/>
    <property type="match status" value="1"/>
</dbReference>
<dbReference type="PANTHER" id="PTHR10720:SF0">
    <property type="entry name" value="HEME OXYGENASE"/>
    <property type="match status" value="1"/>
</dbReference>
<dbReference type="SUPFAM" id="SSF48613">
    <property type="entry name" value="Heme oxygenase-like"/>
    <property type="match status" value="1"/>
</dbReference>
<dbReference type="EMBL" id="JBBKZT010000019">
    <property type="protein sequence ID" value="MEJ8851012.1"/>
    <property type="molecule type" value="Genomic_DNA"/>
</dbReference>
<dbReference type="InterPro" id="IPR016053">
    <property type="entry name" value="Haem_Oase-like"/>
</dbReference>
<evidence type="ECO:0000313" key="5">
    <source>
        <dbReference type="Proteomes" id="UP001385892"/>
    </source>
</evidence>
<dbReference type="PIRSF" id="PIRSF000343">
    <property type="entry name" value="Haem_Oase"/>
    <property type="match status" value="1"/>
</dbReference>
<proteinExistence type="predicted"/>
<dbReference type="Proteomes" id="UP001385892">
    <property type="component" value="Unassembled WGS sequence"/>
</dbReference>
<sequence length="232" mass="25167">MTPTSPLSESLKNETRDLHTQAERSAFMQVLLRGKMDRTAYGAMLRNLHAIYAAMESVLARHAHDPLLAPLVLPGLPREAALRHDLDALFGNAWHRAYALEPAAQRYVARLQAIEEARPGLLAAHSYVRYLGDLSGGQILARIVRESMGLPAGEGTAFYAFGDAAATAHLRKAYRAGLAVLRPDDATRRAIVDEARLAFELHCALFDELAQAYLQPALALGGGPLGIAPSRP</sequence>
<organism evidence="4 5">
    <name type="scientific">Variovorax rhizosphaerae</name>
    <dbReference type="NCBI Taxonomy" id="1836200"/>
    <lineage>
        <taxon>Bacteria</taxon>
        <taxon>Pseudomonadati</taxon>
        <taxon>Pseudomonadota</taxon>
        <taxon>Betaproteobacteria</taxon>
        <taxon>Burkholderiales</taxon>
        <taxon>Comamonadaceae</taxon>
        <taxon>Variovorax</taxon>
    </lineage>
</organism>
<name>A0ABU8WTZ3_9BURK</name>
<keyword evidence="1" id="KW-0349">Heme</keyword>
<keyword evidence="5" id="KW-1185">Reference proteome</keyword>
<accession>A0ABU8WTZ3</accession>
<dbReference type="InterPro" id="IPR002051">
    <property type="entry name" value="Haem_Oase"/>
</dbReference>
<dbReference type="RefSeq" id="WP_340346522.1">
    <property type="nucleotide sequence ID" value="NZ_JBBKZT010000019.1"/>
</dbReference>
<evidence type="ECO:0000313" key="4">
    <source>
        <dbReference type="EMBL" id="MEJ8851012.1"/>
    </source>
</evidence>
<keyword evidence="2" id="KW-0479">Metal-binding</keyword>
<evidence type="ECO:0000256" key="2">
    <source>
        <dbReference type="ARBA" id="ARBA00022723"/>
    </source>
</evidence>
<keyword evidence="3" id="KW-0408">Iron</keyword>
<comment type="caution">
    <text evidence="4">The sequence shown here is derived from an EMBL/GenBank/DDBJ whole genome shotgun (WGS) entry which is preliminary data.</text>
</comment>
<evidence type="ECO:0000256" key="3">
    <source>
        <dbReference type="ARBA" id="ARBA00023004"/>
    </source>
</evidence>
<evidence type="ECO:0000256" key="1">
    <source>
        <dbReference type="ARBA" id="ARBA00022617"/>
    </source>
</evidence>
<protein>
    <submittedName>
        <fullName evidence="4">Biliverdin-producing heme oxygenase</fullName>
    </submittedName>
</protein>
<dbReference type="CDD" id="cd19165">
    <property type="entry name" value="HemeO"/>
    <property type="match status" value="1"/>
</dbReference>
<gene>
    <name evidence="4" type="ORF">WKW82_30530</name>
</gene>
<reference evidence="4 5" key="1">
    <citation type="submission" date="2024-03" db="EMBL/GenBank/DDBJ databases">
        <title>Novel species of the genus Variovorax.</title>
        <authorList>
            <person name="Liu Q."/>
            <person name="Xin Y.-H."/>
        </authorList>
    </citation>
    <scope>NUCLEOTIDE SEQUENCE [LARGE SCALE GENOMIC DNA]</scope>
    <source>
        <strain evidence="4 5">KACC 18900</strain>
    </source>
</reference>
<dbReference type="Pfam" id="PF01126">
    <property type="entry name" value="Heme_oxygenase"/>
    <property type="match status" value="1"/>
</dbReference>
<dbReference type="PRINTS" id="PR00088">
    <property type="entry name" value="HAEMOXYGNASE"/>
</dbReference>